<comment type="caution">
    <text evidence="2">The sequence shown here is derived from an EMBL/GenBank/DDBJ whole genome shotgun (WGS) entry which is preliminary data.</text>
</comment>
<proteinExistence type="predicted"/>
<sequence>MRNVRKAKMQNLLMRFISIPFRTLAKAKNFYIRGLEDCAGKVGGGGGGYASSQVHLPRTFSVNSSGSNDEEDVRQLIRTASSKKNNAGKENKNDNIRAAAGSDVNRNVRPVYSVGQAANNNMNNGRGVRSYSVGLKMARIDEERAFTFEENEVDVKADLYTRSRSYAVNKRNAGFV</sequence>
<accession>A0AAW1XYK2</accession>
<reference evidence="2 3" key="1">
    <citation type="journal article" date="2023" name="G3 (Bethesda)">
        <title>A chromosome-length genome assembly and annotation of blackberry (Rubus argutus, cv. 'Hillquist').</title>
        <authorList>
            <person name="Bruna T."/>
            <person name="Aryal R."/>
            <person name="Dudchenko O."/>
            <person name="Sargent D.J."/>
            <person name="Mead D."/>
            <person name="Buti M."/>
            <person name="Cavallini A."/>
            <person name="Hytonen T."/>
            <person name="Andres J."/>
            <person name="Pham M."/>
            <person name="Weisz D."/>
            <person name="Mascagni F."/>
            <person name="Usai G."/>
            <person name="Natali L."/>
            <person name="Bassil N."/>
            <person name="Fernandez G.E."/>
            <person name="Lomsadze A."/>
            <person name="Armour M."/>
            <person name="Olukolu B."/>
            <person name="Poorten T."/>
            <person name="Britton C."/>
            <person name="Davik J."/>
            <person name="Ashrafi H."/>
            <person name="Aiden E.L."/>
            <person name="Borodovsky M."/>
            <person name="Worthington M."/>
        </authorList>
    </citation>
    <scope>NUCLEOTIDE SEQUENCE [LARGE SCALE GENOMIC DNA]</scope>
    <source>
        <strain evidence="2">PI 553951</strain>
    </source>
</reference>
<evidence type="ECO:0000313" key="3">
    <source>
        <dbReference type="Proteomes" id="UP001457282"/>
    </source>
</evidence>
<dbReference type="PIRSF" id="PIRSF031279">
    <property type="entry name" value="UCP031279"/>
    <property type="match status" value="1"/>
</dbReference>
<dbReference type="AlphaFoldDB" id="A0AAW1XYK2"/>
<keyword evidence="3" id="KW-1185">Reference proteome</keyword>
<gene>
    <name evidence="2" type="ORF">M0R45_007507</name>
</gene>
<evidence type="ECO:0000256" key="1">
    <source>
        <dbReference type="SAM" id="MobiDB-lite"/>
    </source>
</evidence>
<dbReference type="PANTHER" id="PTHR33526">
    <property type="entry name" value="OS07G0123800 PROTEIN"/>
    <property type="match status" value="1"/>
</dbReference>
<dbReference type="Proteomes" id="UP001457282">
    <property type="component" value="Unassembled WGS sequence"/>
</dbReference>
<protein>
    <submittedName>
        <fullName evidence="2">Uncharacterized protein</fullName>
    </submittedName>
</protein>
<organism evidence="2 3">
    <name type="scientific">Rubus argutus</name>
    <name type="common">Southern blackberry</name>
    <dbReference type="NCBI Taxonomy" id="59490"/>
    <lineage>
        <taxon>Eukaryota</taxon>
        <taxon>Viridiplantae</taxon>
        <taxon>Streptophyta</taxon>
        <taxon>Embryophyta</taxon>
        <taxon>Tracheophyta</taxon>
        <taxon>Spermatophyta</taxon>
        <taxon>Magnoliopsida</taxon>
        <taxon>eudicotyledons</taxon>
        <taxon>Gunneridae</taxon>
        <taxon>Pentapetalae</taxon>
        <taxon>rosids</taxon>
        <taxon>fabids</taxon>
        <taxon>Rosales</taxon>
        <taxon>Rosaceae</taxon>
        <taxon>Rosoideae</taxon>
        <taxon>Rosoideae incertae sedis</taxon>
        <taxon>Rubus</taxon>
    </lineage>
</organism>
<dbReference type="EMBL" id="JBEDUW010000002">
    <property type="protein sequence ID" value="KAK9941813.1"/>
    <property type="molecule type" value="Genomic_DNA"/>
</dbReference>
<dbReference type="InterPro" id="IPR016972">
    <property type="entry name" value="UCP031279"/>
</dbReference>
<feature type="region of interest" description="Disordered" evidence="1">
    <location>
        <begin position="80"/>
        <end position="102"/>
    </location>
</feature>
<name>A0AAW1XYK2_RUBAR</name>
<dbReference type="PANTHER" id="PTHR33526:SF20">
    <property type="entry name" value="VQ DOMAIN-CONTAINING PROTEIN"/>
    <property type="match status" value="1"/>
</dbReference>
<evidence type="ECO:0000313" key="2">
    <source>
        <dbReference type="EMBL" id="KAK9941813.1"/>
    </source>
</evidence>